<evidence type="ECO:0008006" key="4">
    <source>
        <dbReference type="Google" id="ProtNLM"/>
    </source>
</evidence>
<gene>
    <name evidence="2" type="ORF">SAMN02745941_04470</name>
</gene>
<feature type="transmembrane region" description="Helical" evidence="1">
    <location>
        <begin position="92"/>
        <end position="112"/>
    </location>
</feature>
<organism evidence="2 3">
    <name type="scientific">Clostridium intestinale DSM 6191</name>
    <dbReference type="NCBI Taxonomy" id="1121320"/>
    <lineage>
        <taxon>Bacteria</taxon>
        <taxon>Bacillati</taxon>
        <taxon>Bacillota</taxon>
        <taxon>Clostridia</taxon>
        <taxon>Eubacteriales</taxon>
        <taxon>Clostridiaceae</taxon>
        <taxon>Clostridium</taxon>
    </lineage>
</organism>
<proteinExistence type="predicted"/>
<keyword evidence="1" id="KW-0812">Transmembrane</keyword>
<evidence type="ECO:0000256" key="1">
    <source>
        <dbReference type="SAM" id="Phobius"/>
    </source>
</evidence>
<dbReference type="AlphaFoldDB" id="A0A1M6EN89"/>
<accession>A0A1M6EN89</accession>
<feature type="transmembrane region" description="Helical" evidence="1">
    <location>
        <begin position="132"/>
        <end position="149"/>
    </location>
</feature>
<dbReference type="InterPro" id="IPR021354">
    <property type="entry name" value="DUF2975"/>
</dbReference>
<evidence type="ECO:0000313" key="3">
    <source>
        <dbReference type="Proteomes" id="UP000184241"/>
    </source>
</evidence>
<feature type="transmembrane region" description="Helical" evidence="1">
    <location>
        <begin position="12"/>
        <end position="30"/>
    </location>
</feature>
<reference evidence="2 3" key="1">
    <citation type="submission" date="2016-11" db="EMBL/GenBank/DDBJ databases">
        <authorList>
            <person name="Jaros S."/>
            <person name="Januszkiewicz K."/>
            <person name="Wedrychowicz H."/>
        </authorList>
    </citation>
    <scope>NUCLEOTIDE SEQUENCE [LARGE SCALE GENOMIC DNA]</scope>
    <source>
        <strain evidence="2 3">DSM 6191</strain>
    </source>
</reference>
<keyword evidence="1" id="KW-1133">Transmembrane helix</keyword>
<name>A0A1M6EN89_9CLOT</name>
<dbReference type="Pfam" id="PF11188">
    <property type="entry name" value="DUF2975"/>
    <property type="match status" value="1"/>
</dbReference>
<sequence>MKYYGKKSLSQALKIMLDILLVGGALYFFQALKQAFKLKGEITNLESFGVFLLLIIGCFCVFIIVFNIRSIMDSLVKENPFTRGNVKALKRMSICCITVATCYIINLIINFSSGQYKLIYIDNTGIHTDMEFLIFIFAGLFIYVLSKVFENAIEFKEENDYTV</sequence>
<evidence type="ECO:0000313" key="2">
    <source>
        <dbReference type="EMBL" id="SHI86778.1"/>
    </source>
</evidence>
<dbReference type="EMBL" id="FQXU01000023">
    <property type="protein sequence ID" value="SHI86778.1"/>
    <property type="molecule type" value="Genomic_DNA"/>
</dbReference>
<feature type="transmembrane region" description="Helical" evidence="1">
    <location>
        <begin position="50"/>
        <end position="71"/>
    </location>
</feature>
<keyword evidence="1" id="KW-0472">Membrane</keyword>
<dbReference type="Proteomes" id="UP000184241">
    <property type="component" value="Unassembled WGS sequence"/>
</dbReference>
<protein>
    <recommendedName>
        <fullName evidence="4">DUF2975 domain-containing protein</fullName>
    </recommendedName>
</protein>
<dbReference type="RefSeq" id="WP_073022751.1">
    <property type="nucleotide sequence ID" value="NZ_FQXU01000023.1"/>
</dbReference>